<name>A0ABW4IR44_9ACTN</name>
<feature type="transmembrane region" description="Helical" evidence="4">
    <location>
        <begin position="115"/>
        <end position="135"/>
    </location>
</feature>
<keyword evidence="7" id="KW-1185">Reference proteome</keyword>
<dbReference type="Pfam" id="PF00196">
    <property type="entry name" value="GerE"/>
    <property type="match status" value="1"/>
</dbReference>
<evidence type="ECO:0000256" key="3">
    <source>
        <dbReference type="ARBA" id="ARBA00023163"/>
    </source>
</evidence>
<dbReference type="InterPro" id="IPR016032">
    <property type="entry name" value="Sig_transdc_resp-reg_C-effctor"/>
</dbReference>
<dbReference type="PRINTS" id="PR00038">
    <property type="entry name" value="HTHLUXR"/>
</dbReference>
<keyword evidence="4" id="KW-1133">Transmembrane helix</keyword>
<keyword evidence="4" id="KW-0472">Membrane</keyword>
<dbReference type="EMBL" id="JBHUDX010000042">
    <property type="protein sequence ID" value="MFD1659582.1"/>
    <property type="molecule type" value="Genomic_DNA"/>
</dbReference>
<evidence type="ECO:0000256" key="1">
    <source>
        <dbReference type="ARBA" id="ARBA00023015"/>
    </source>
</evidence>
<feature type="transmembrane region" description="Helical" evidence="4">
    <location>
        <begin position="21"/>
        <end position="37"/>
    </location>
</feature>
<proteinExistence type="predicted"/>
<reference evidence="7" key="1">
    <citation type="journal article" date="2019" name="Int. J. Syst. Evol. Microbiol.">
        <title>The Global Catalogue of Microorganisms (GCM) 10K type strain sequencing project: providing services to taxonomists for standard genome sequencing and annotation.</title>
        <authorList>
            <consortium name="The Broad Institute Genomics Platform"/>
            <consortium name="The Broad Institute Genome Sequencing Center for Infectious Disease"/>
            <person name="Wu L."/>
            <person name="Ma J."/>
        </authorList>
    </citation>
    <scope>NUCLEOTIDE SEQUENCE [LARGE SCALE GENOMIC DNA]</scope>
    <source>
        <strain evidence="7">CGMCC 1.12470</strain>
    </source>
</reference>
<accession>A0ABW4IR44</accession>
<dbReference type="SUPFAM" id="SSF46894">
    <property type="entry name" value="C-terminal effector domain of the bipartite response regulators"/>
    <property type="match status" value="1"/>
</dbReference>
<dbReference type="InterPro" id="IPR036388">
    <property type="entry name" value="WH-like_DNA-bd_sf"/>
</dbReference>
<gene>
    <name evidence="6" type="ORF">ACFSL4_15580</name>
</gene>
<feature type="transmembrane region" description="Helical" evidence="4">
    <location>
        <begin position="147"/>
        <end position="169"/>
    </location>
</feature>
<dbReference type="PROSITE" id="PS50043">
    <property type="entry name" value="HTH_LUXR_2"/>
    <property type="match status" value="1"/>
</dbReference>
<dbReference type="PANTHER" id="PTHR44688">
    <property type="entry name" value="DNA-BINDING TRANSCRIPTIONAL ACTIVATOR DEVR_DOSR"/>
    <property type="match status" value="1"/>
</dbReference>
<dbReference type="CDD" id="cd06170">
    <property type="entry name" value="LuxR_C_like"/>
    <property type="match status" value="1"/>
</dbReference>
<keyword evidence="1" id="KW-0805">Transcription regulation</keyword>
<dbReference type="SMART" id="SM00421">
    <property type="entry name" value="HTH_LUXR"/>
    <property type="match status" value="1"/>
</dbReference>
<evidence type="ECO:0000259" key="5">
    <source>
        <dbReference type="PROSITE" id="PS50043"/>
    </source>
</evidence>
<feature type="transmembrane region" description="Helical" evidence="4">
    <location>
        <begin position="75"/>
        <end position="95"/>
    </location>
</feature>
<dbReference type="InterPro" id="IPR000792">
    <property type="entry name" value="Tscrpt_reg_LuxR_C"/>
</dbReference>
<feature type="domain" description="HTH luxR-type" evidence="5">
    <location>
        <begin position="219"/>
        <end position="284"/>
    </location>
</feature>
<dbReference type="PANTHER" id="PTHR44688:SF16">
    <property type="entry name" value="DNA-BINDING TRANSCRIPTIONAL ACTIVATOR DEVR_DOSR"/>
    <property type="match status" value="1"/>
</dbReference>
<keyword evidence="4" id="KW-0812">Transmembrane</keyword>
<dbReference type="Proteomes" id="UP001597261">
    <property type="component" value="Unassembled WGS sequence"/>
</dbReference>
<evidence type="ECO:0000313" key="6">
    <source>
        <dbReference type="EMBL" id="MFD1659582.1"/>
    </source>
</evidence>
<evidence type="ECO:0000256" key="4">
    <source>
        <dbReference type="SAM" id="Phobius"/>
    </source>
</evidence>
<comment type="caution">
    <text evidence="6">The sequence shown here is derived from an EMBL/GenBank/DDBJ whole genome shotgun (WGS) entry which is preliminary data.</text>
</comment>
<organism evidence="6 7">
    <name type="scientific">Streptomyces caeni</name>
    <dbReference type="NCBI Taxonomy" id="2307231"/>
    <lineage>
        <taxon>Bacteria</taxon>
        <taxon>Bacillati</taxon>
        <taxon>Actinomycetota</taxon>
        <taxon>Actinomycetes</taxon>
        <taxon>Kitasatosporales</taxon>
        <taxon>Streptomycetaceae</taxon>
        <taxon>Streptomyces</taxon>
    </lineage>
</organism>
<dbReference type="RefSeq" id="WP_381082862.1">
    <property type="nucleotide sequence ID" value="NZ_JBHUDX010000042.1"/>
</dbReference>
<dbReference type="PROSITE" id="PS00622">
    <property type="entry name" value="HTH_LUXR_1"/>
    <property type="match status" value="1"/>
</dbReference>
<protein>
    <submittedName>
        <fullName evidence="6">LuxR C-terminal-related transcriptional regulator</fullName>
    </submittedName>
</protein>
<dbReference type="Gene3D" id="1.10.10.10">
    <property type="entry name" value="Winged helix-like DNA-binding domain superfamily/Winged helix DNA-binding domain"/>
    <property type="match status" value="1"/>
</dbReference>
<keyword evidence="3" id="KW-0804">Transcription</keyword>
<evidence type="ECO:0000313" key="7">
    <source>
        <dbReference type="Proteomes" id="UP001597261"/>
    </source>
</evidence>
<evidence type="ECO:0000256" key="2">
    <source>
        <dbReference type="ARBA" id="ARBA00023125"/>
    </source>
</evidence>
<keyword evidence="2" id="KW-0238">DNA-binding</keyword>
<sequence length="302" mass="31781">MTDAQRNACRNFLRTERVASVLRLAVGVLLVAMTIAFEPLAAWVAVTAAVTGIGWSLLMSLALQSRLSRDELVKLAAGSHWFDIVLALMVFVVFLPDPEATPVAALPLLVFRMTARHGVPGAIGGAGVFVSLIALRIAANRMVNGEALIRLPLLLAWALVATLVLILALEIGKRSAGEKPASAAADQEPAGVATGVMPASTGNERIVNLAACLSLKLDTTNNAASLTQREQQVLLMLGQDHTYSAVADGLYISAGTVRNHVHNIRNKLKLADREELLALAREVAACSAARGTASSPDSVDLG</sequence>
<feature type="transmembrane region" description="Helical" evidence="4">
    <location>
        <begin position="43"/>
        <end position="63"/>
    </location>
</feature>